<dbReference type="EMBL" id="UINC01026133">
    <property type="protein sequence ID" value="SVB03024.1"/>
    <property type="molecule type" value="Genomic_DNA"/>
</dbReference>
<feature type="region of interest" description="Disordered" evidence="1">
    <location>
        <begin position="1"/>
        <end position="67"/>
    </location>
</feature>
<feature type="non-terminal residue" evidence="3">
    <location>
        <position position="206"/>
    </location>
</feature>
<feature type="transmembrane region" description="Helical" evidence="2">
    <location>
        <begin position="167"/>
        <end position="190"/>
    </location>
</feature>
<keyword evidence="2" id="KW-1133">Transmembrane helix</keyword>
<evidence type="ECO:0000256" key="2">
    <source>
        <dbReference type="SAM" id="Phobius"/>
    </source>
</evidence>
<accession>A0A382ANR8</accession>
<proteinExistence type="predicted"/>
<evidence type="ECO:0000313" key="3">
    <source>
        <dbReference type="EMBL" id="SVB03024.1"/>
    </source>
</evidence>
<name>A0A382ANR8_9ZZZZ</name>
<sequence length="206" mass="24326">MSTEEKEEVKINKDDGIETLIMSETDKLSEIEENSKASKKKEEEEDELTRVEKELEKLKAEEDEDELTRVKKELEKLKAEEDEAADKKAKEAEDKIKKTEHAREKLKKHVSERNEFIHRMMMMLRYKYEYYEFWNLLINVVIILCSSVITFLESLRANITQDDDLDFWFTIITLSLGFIIAFSLSVFKFLKIQDKMEIIQSGILGL</sequence>
<feature type="compositionally biased region" description="Basic and acidic residues" evidence="1">
    <location>
        <begin position="7"/>
        <end position="16"/>
    </location>
</feature>
<dbReference type="AlphaFoldDB" id="A0A382ANR8"/>
<keyword evidence="2" id="KW-0472">Membrane</keyword>
<organism evidence="3">
    <name type="scientific">marine metagenome</name>
    <dbReference type="NCBI Taxonomy" id="408172"/>
    <lineage>
        <taxon>unclassified sequences</taxon>
        <taxon>metagenomes</taxon>
        <taxon>ecological metagenomes</taxon>
    </lineage>
</organism>
<protein>
    <submittedName>
        <fullName evidence="3">Uncharacterized protein</fullName>
    </submittedName>
</protein>
<keyword evidence="2" id="KW-0812">Transmembrane</keyword>
<feature type="compositionally biased region" description="Basic and acidic residues" evidence="1">
    <location>
        <begin position="24"/>
        <end position="60"/>
    </location>
</feature>
<reference evidence="3" key="1">
    <citation type="submission" date="2018-05" db="EMBL/GenBank/DDBJ databases">
        <authorList>
            <person name="Lanie J.A."/>
            <person name="Ng W.-L."/>
            <person name="Kazmierczak K.M."/>
            <person name="Andrzejewski T.M."/>
            <person name="Davidsen T.M."/>
            <person name="Wayne K.J."/>
            <person name="Tettelin H."/>
            <person name="Glass J.I."/>
            <person name="Rusch D."/>
            <person name="Podicherti R."/>
            <person name="Tsui H.-C.T."/>
            <person name="Winkler M.E."/>
        </authorList>
    </citation>
    <scope>NUCLEOTIDE SEQUENCE</scope>
</reference>
<feature type="transmembrane region" description="Helical" evidence="2">
    <location>
        <begin position="130"/>
        <end position="152"/>
    </location>
</feature>
<evidence type="ECO:0000256" key="1">
    <source>
        <dbReference type="SAM" id="MobiDB-lite"/>
    </source>
</evidence>
<gene>
    <name evidence="3" type="ORF">METZ01_LOCUS155878</name>
</gene>